<evidence type="ECO:0000256" key="1">
    <source>
        <dbReference type="ARBA" id="ARBA00022448"/>
    </source>
</evidence>
<keyword evidence="1" id="KW-0813">Transport</keyword>
<comment type="caution">
    <text evidence="5">The sequence shown here is derived from an EMBL/GenBank/DDBJ whole genome shotgun (WGS) entry which is preliminary data.</text>
</comment>
<dbReference type="PANTHER" id="PTHR36504">
    <property type="entry name" value="LIPOPOLYSACCHARIDE EXPORT SYSTEM PROTEIN LPTA"/>
    <property type="match status" value="1"/>
</dbReference>
<dbReference type="NCBIfam" id="TIGR03002">
    <property type="entry name" value="outer_YhbN_LptA"/>
    <property type="match status" value="1"/>
</dbReference>
<dbReference type="InterPro" id="IPR014340">
    <property type="entry name" value="LptA"/>
</dbReference>
<evidence type="ECO:0000256" key="3">
    <source>
        <dbReference type="ARBA" id="ARBA00022764"/>
    </source>
</evidence>
<dbReference type="InterPro" id="IPR052037">
    <property type="entry name" value="LPS_export_LptA"/>
</dbReference>
<keyword evidence="2" id="KW-0732">Signal</keyword>
<keyword evidence="3" id="KW-0574">Periplasm</keyword>
<dbReference type="PANTHER" id="PTHR36504:SF1">
    <property type="entry name" value="LIPOPOLYSACCHARIDE EXPORT SYSTEM PROTEIN LPTA"/>
    <property type="match status" value="1"/>
</dbReference>
<feature type="domain" description="Organic solvent tolerance-like N-terminal" evidence="4">
    <location>
        <begin position="28"/>
        <end position="136"/>
    </location>
</feature>
<proteinExistence type="predicted"/>
<dbReference type="Pfam" id="PF03968">
    <property type="entry name" value="LptD_N"/>
    <property type="match status" value="1"/>
</dbReference>
<dbReference type="Gene3D" id="2.60.450.10">
    <property type="entry name" value="Lipopolysaccharide (LPS) transport protein A like domain"/>
    <property type="match status" value="1"/>
</dbReference>
<dbReference type="GO" id="GO:0001530">
    <property type="term" value="F:lipopolysaccharide binding"/>
    <property type="evidence" value="ECO:0007669"/>
    <property type="project" value="InterPro"/>
</dbReference>
<reference evidence="5" key="1">
    <citation type="journal article" date="2020" name="mSystems">
        <title>Genome- and Community-Level Interaction Insights into Carbon Utilization and Element Cycling Functions of Hydrothermarchaeota in Hydrothermal Sediment.</title>
        <authorList>
            <person name="Zhou Z."/>
            <person name="Liu Y."/>
            <person name="Xu W."/>
            <person name="Pan J."/>
            <person name="Luo Z.H."/>
            <person name="Li M."/>
        </authorList>
    </citation>
    <scope>NUCLEOTIDE SEQUENCE [LARGE SCALE GENOMIC DNA]</scope>
    <source>
        <strain evidence="5">SpSt-6</strain>
    </source>
</reference>
<dbReference type="InterPro" id="IPR005653">
    <property type="entry name" value="OstA-like_N"/>
</dbReference>
<sequence length="155" mass="17864">MKILEFLSIIGFFLLVMLVPTLYSSEIDITSDKMQVFESEGVVVFTGKVFGVKGDLKVWCDQMYVYYTTTQQGKKEVSKVIALGKVIIEKGKWKAYAGKAVYFRNQEKLVLEETPKVWHDKNLVEGDIIVIYFNEDKSEVLAKDQGRVRARVYFE</sequence>
<organism evidence="5">
    <name type="scientific">Thermodesulfobacterium geofontis</name>
    <dbReference type="NCBI Taxonomy" id="1295609"/>
    <lineage>
        <taxon>Bacteria</taxon>
        <taxon>Pseudomonadati</taxon>
        <taxon>Thermodesulfobacteriota</taxon>
        <taxon>Thermodesulfobacteria</taxon>
        <taxon>Thermodesulfobacteriales</taxon>
        <taxon>Thermodesulfobacteriaceae</taxon>
        <taxon>Thermodesulfobacterium</taxon>
    </lineage>
</organism>
<accession>A0A7C4JRJ8</accession>
<dbReference type="GO" id="GO:0017089">
    <property type="term" value="F:glycolipid transfer activity"/>
    <property type="evidence" value="ECO:0007669"/>
    <property type="project" value="TreeGrafter"/>
</dbReference>
<dbReference type="AlphaFoldDB" id="A0A7C4JRJ8"/>
<dbReference type="EMBL" id="DSZN01000109">
    <property type="protein sequence ID" value="HGQ86111.1"/>
    <property type="molecule type" value="Genomic_DNA"/>
</dbReference>
<evidence type="ECO:0000259" key="4">
    <source>
        <dbReference type="Pfam" id="PF03968"/>
    </source>
</evidence>
<gene>
    <name evidence="5" type="primary">lptA</name>
    <name evidence="5" type="ORF">ENT66_07400</name>
</gene>
<dbReference type="GO" id="GO:0030288">
    <property type="term" value="C:outer membrane-bounded periplasmic space"/>
    <property type="evidence" value="ECO:0007669"/>
    <property type="project" value="TreeGrafter"/>
</dbReference>
<name>A0A7C4JRJ8_9BACT</name>
<dbReference type="GO" id="GO:0009279">
    <property type="term" value="C:cell outer membrane"/>
    <property type="evidence" value="ECO:0007669"/>
    <property type="project" value="TreeGrafter"/>
</dbReference>
<evidence type="ECO:0000256" key="2">
    <source>
        <dbReference type="ARBA" id="ARBA00022729"/>
    </source>
</evidence>
<evidence type="ECO:0000313" key="5">
    <source>
        <dbReference type="EMBL" id="HGQ86111.1"/>
    </source>
</evidence>
<protein>
    <submittedName>
        <fullName evidence="5">Lipopolysaccharide transport periplasmic protein LptA</fullName>
    </submittedName>
</protein>
<dbReference type="GO" id="GO:0015920">
    <property type="term" value="P:lipopolysaccharide transport"/>
    <property type="evidence" value="ECO:0007669"/>
    <property type="project" value="InterPro"/>
</dbReference>